<evidence type="ECO:0000313" key="3">
    <source>
        <dbReference type="Proteomes" id="UP000886595"/>
    </source>
</evidence>
<dbReference type="PANTHER" id="PTHR48258:SF4">
    <property type="entry name" value="DUF4216 DOMAIN-CONTAINING PROTEIN"/>
    <property type="match status" value="1"/>
</dbReference>
<evidence type="ECO:0000313" key="2">
    <source>
        <dbReference type="EMBL" id="KAG2328401.1"/>
    </source>
</evidence>
<accession>A0A8X7WER1</accession>
<name>A0A8X7WER1_BRACI</name>
<organism evidence="2 3">
    <name type="scientific">Brassica carinata</name>
    <name type="common">Ethiopian mustard</name>
    <name type="synonym">Abyssinian cabbage</name>
    <dbReference type="NCBI Taxonomy" id="52824"/>
    <lineage>
        <taxon>Eukaryota</taxon>
        <taxon>Viridiplantae</taxon>
        <taxon>Streptophyta</taxon>
        <taxon>Embryophyta</taxon>
        <taxon>Tracheophyta</taxon>
        <taxon>Spermatophyta</taxon>
        <taxon>Magnoliopsida</taxon>
        <taxon>eudicotyledons</taxon>
        <taxon>Gunneridae</taxon>
        <taxon>Pentapetalae</taxon>
        <taxon>rosids</taxon>
        <taxon>malvids</taxon>
        <taxon>Brassicales</taxon>
        <taxon>Brassicaceae</taxon>
        <taxon>Brassiceae</taxon>
        <taxon>Brassica</taxon>
    </lineage>
</organism>
<dbReference type="AlphaFoldDB" id="A0A8X7WER1"/>
<comment type="caution">
    <text evidence="2">The sequence shown here is derived from an EMBL/GenBank/DDBJ whole genome shotgun (WGS) entry which is preliminary data.</text>
</comment>
<dbReference type="Pfam" id="PF13952">
    <property type="entry name" value="DUF4216"/>
    <property type="match status" value="1"/>
</dbReference>
<sequence>MIGADTNHNIYPLWLHDLVHGPANKVTSWPIYFCRGYNFHTLDHGKDRSTFNYGVCVKGTSDSSGESECYGIIKQIFELYYPGVVGLRIVLFRCDWYDSTMDKGVRINRSGIVDVNRSRRYGKYDPFIFASLADQVCYISYPRLSQRNSDWYATMKMQPRGKIICSEELDPSPLQYESDNTIIVADPFIAVDGLADQQEQFVNLHDVLDEEVDSEQDDVVSQSTEDSLDC</sequence>
<reference evidence="2 3" key="1">
    <citation type="submission" date="2020-02" db="EMBL/GenBank/DDBJ databases">
        <authorList>
            <person name="Ma Q."/>
            <person name="Huang Y."/>
            <person name="Song X."/>
            <person name="Pei D."/>
        </authorList>
    </citation>
    <scope>NUCLEOTIDE SEQUENCE [LARGE SCALE GENOMIC DNA]</scope>
    <source>
        <strain evidence="2">Sxm20200214</strain>
        <tissue evidence="2">Leaf</tissue>
    </source>
</reference>
<dbReference type="InterPro" id="IPR025312">
    <property type="entry name" value="DUF4216"/>
</dbReference>
<dbReference type="EMBL" id="JAAMPC010000002">
    <property type="protein sequence ID" value="KAG2328401.1"/>
    <property type="molecule type" value="Genomic_DNA"/>
</dbReference>
<dbReference type="PANTHER" id="PTHR48258">
    <property type="entry name" value="DUF4218 DOMAIN-CONTAINING PROTEIN-RELATED"/>
    <property type="match status" value="1"/>
</dbReference>
<feature type="domain" description="DUF4216" evidence="1">
    <location>
        <begin position="78"/>
        <end position="152"/>
    </location>
</feature>
<gene>
    <name evidence="2" type="ORF">Bca52824_011129</name>
</gene>
<keyword evidence="3" id="KW-1185">Reference proteome</keyword>
<evidence type="ECO:0000259" key="1">
    <source>
        <dbReference type="Pfam" id="PF13952"/>
    </source>
</evidence>
<proteinExistence type="predicted"/>
<dbReference type="OrthoDB" id="1719384at2759"/>
<protein>
    <recommendedName>
        <fullName evidence="1">DUF4216 domain-containing protein</fullName>
    </recommendedName>
</protein>
<dbReference type="Proteomes" id="UP000886595">
    <property type="component" value="Unassembled WGS sequence"/>
</dbReference>